<keyword evidence="3" id="KW-1133">Transmembrane helix</keyword>
<evidence type="ECO:0000256" key="2">
    <source>
        <dbReference type="SAM" id="Coils"/>
    </source>
</evidence>
<evidence type="ECO:0000313" key="5">
    <source>
        <dbReference type="EMBL" id="KEO60666.1"/>
    </source>
</evidence>
<dbReference type="InterPro" id="IPR036737">
    <property type="entry name" value="OmpA-like_sf"/>
</dbReference>
<evidence type="ECO:0000256" key="3">
    <source>
        <dbReference type="SAM" id="Phobius"/>
    </source>
</evidence>
<name>A0A074JSP6_9RHOB</name>
<dbReference type="AlphaFoldDB" id="A0A074JSP6"/>
<feature type="coiled-coil region" evidence="2">
    <location>
        <begin position="237"/>
        <end position="317"/>
    </location>
</feature>
<dbReference type="Gene3D" id="3.30.1330.60">
    <property type="entry name" value="OmpA-like domain"/>
    <property type="match status" value="1"/>
</dbReference>
<keyword evidence="6" id="KW-1185">Reference proteome</keyword>
<dbReference type="SUPFAM" id="SSF90257">
    <property type="entry name" value="Myosin rod fragments"/>
    <property type="match status" value="1"/>
</dbReference>
<dbReference type="EMBL" id="AUNB01000017">
    <property type="protein sequence ID" value="KEO60666.1"/>
    <property type="molecule type" value="Genomic_DNA"/>
</dbReference>
<feature type="coiled-coil region" evidence="2">
    <location>
        <begin position="174"/>
        <end position="208"/>
    </location>
</feature>
<dbReference type="NCBIfam" id="NF006542">
    <property type="entry name" value="PRK09039.1-1"/>
    <property type="match status" value="3"/>
</dbReference>
<keyword evidence="3" id="KW-0812">Transmembrane</keyword>
<dbReference type="OrthoDB" id="9815217at2"/>
<dbReference type="GO" id="GO:0016020">
    <property type="term" value="C:membrane"/>
    <property type="evidence" value="ECO:0007669"/>
    <property type="project" value="UniProtKB-UniRule"/>
</dbReference>
<evidence type="ECO:0000313" key="6">
    <source>
        <dbReference type="Proteomes" id="UP000027471"/>
    </source>
</evidence>
<dbReference type="CDD" id="cd07185">
    <property type="entry name" value="OmpA_C-like"/>
    <property type="match status" value="1"/>
</dbReference>
<feature type="transmembrane region" description="Helical" evidence="3">
    <location>
        <begin position="20"/>
        <end position="40"/>
    </location>
</feature>
<dbReference type="PANTHER" id="PTHR30329">
    <property type="entry name" value="STATOR ELEMENT OF FLAGELLAR MOTOR COMPLEX"/>
    <property type="match status" value="1"/>
</dbReference>
<keyword evidence="2" id="KW-0175">Coiled coil</keyword>
<evidence type="ECO:0000256" key="1">
    <source>
        <dbReference type="PROSITE-ProRule" id="PRU00473"/>
    </source>
</evidence>
<protein>
    <recommendedName>
        <fullName evidence="4">OmpA-like domain-containing protein</fullName>
    </recommendedName>
</protein>
<reference evidence="5 6" key="1">
    <citation type="journal article" date="2015" name="Antonie Van Leeuwenhoek">
        <title>Thioclava indica sp. nov., isolated from surface seawater of the Indian Ocean.</title>
        <authorList>
            <person name="Liu Y."/>
            <person name="Lai Q."/>
            <person name="Du J."/>
            <person name="Xu H."/>
            <person name="Jiang L."/>
            <person name="Shao Z."/>
        </authorList>
    </citation>
    <scope>NUCLEOTIDE SEQUENCE [LARGE SCALE GENOMIC DNA]</scope>
    <source>
        <strain evidence="5 6">DT23-4</strain>
    </source>
</reference>
<feature type="domain" description="OmpA-like" evidence="4">
    <location>
        <begin position="335"/>
        <end position="463"/>
    </location>
</feature>
<dbReference type="InterPro" id="IPR050330">
    <property type="entry name" value="Bact_OuterMem_StrucFunc"/>
</dbReference>
<evidence type="ECO:0000259" key="4">
    <source>
        <dbReference type="PROSITE" id="PS51123"/>
    </source>
</evidence>
<organism evidence="5 6">
    <name type="scientific">Thioclava indica</name>
    <dbReference type="NCBI Taxonomy" id="1353528"/>
    <lineage>
        <taxon>Bacteria</taxon>
        <taxon>Pseudomonadati</taxon>
        <taxon>Pseudomonadota</taxon>
        <taxon>Alphaproteobacteria</taxon>
        <taxon>Rhodobacterales</taxon>
        <taxon>Paracoccaceae</taxon>
        <taxon>Thioclava</taxon>
    </lineage>
</organism>
<comment type="caution">
    <text evidence="5">The sequence shown here is derived from an EMBL/GenBank/DDBJ whole genome shotgun (WGS) entry which is preliminary data.</text>
</comment>
<dbReference type="SUPFAM" id="SSF103088">
    <property type="entry name" value="OmpA-like"/>
    <property type="match status" value="1"/>
</dbReference>
<dbReference type="PANTHER" id="PTHR30329:SF21">
    <property type="entry name" value="LIPOPROTEIN YIAD-RELATED"/>
    <property type="match status" value="1"/>
</dbReference>
<sequence>MALARRNNNRFSANIWPGFVDAMTALLLVLMFVLSIFMIVQSVLRDTLSTKEGELVALNEQVSQLARALSLQQTRTQRLTGELEDARDKADQQNALIATLTTQLSDRKAALDAAGQKITEFEARVAQLIGERDAAQSDATAKADEIRLSKETIADLRTKLTQSGDAVAAMTLQLEEARKKAEETLTLLAAAQTAKKDIEAQLNQQLSEAEKQAALKATAQKALQEQTQISDDAAKKVALLNQQVAALSTQLAQLQSVLDEAQQKDAASKVQLENLGQQLNAALARAASEQKKRADLEEAARKKAEAEAKDLQNYRSEFFGKLSQLLKGRSGVKVEGDRFVFSSEVLFPPGSATLSDAGKAQIKQVTGLLDQLRSEIPADIPWIIRVDGHTDDTPLSGNGQFKDNWELSQARALSVVKYMVGSLGFPPQRLAAAGFAEFDPVNTADTPEARAQNRRIELKLTER</sequence>
<dbReference type="Pfam" id="PF00691">
    <property type="entry name" value="OmpA"/>
    <property type="match status" value="1"/>
</dbReference>
<feature type="coiled-coil region" evidence="2">
    <location>
        <begin position="48"/>
        <end position="138"/>
    </location>
</feature>
<accession>A0A074JSP6</accession>
<dbReference type="InterPro" id="IPR006665">
    <property type="entry name" value="OmpA-like"/>
</dbReference>
<dbReference type="Proteomes" id="UP000027471">
    <property type="component" value="Unassembled WGS sequence"/>
</dbReference>
<dbReference type="RefSeq" id="WP_038129439.1">
    <property type="nucleotide sequence ID" value="NZ_AUNB01000017.1"/>
</dbReference>
<dbReference type="PROSITE" id="PS51123">
    <property type="entry name" value="OMPA_2"/>
    <property type="match status" value="1"/>
</dbReference>
<dbReference type="eggNOG" id="COG1360">
    <property type="taxonomic scope" value="Bacteria"/>
</dbReference>
<dbReference type="STRING" id="1353528.DT23_13175"/>
<keyword evidence="1 3" id="KW-0472">Membrane</keyword>
<gene>
    <name evidence="5" type="ORF">DT23_13175</name>
</gene>
<proteinExistence type="predicted"/>